<dbReference type="Proteomes" id="UP001205601">
    <property type="component" value="Unassembled WGS sequence"/>
</dbReference>
<name>A0ABT2NKP3_9RHOB</name>
<reference evidence="2" key="1">
    <citation type="submission" date="2023-07" db="EMBL/GenBank/DDBJ databases">
        <title>Defluviimonas sediminis sp. nov., isolated from mangrove sediment.</title>
        <authorList>
            <person name="Liu L."/>
            <person name="Li J."/>
            <person name="Huang Y."/>
            <person name="Pan J."/>
            <person name="Li M."/>
        </authorList>
    </citation>
    <scope>NUCLEOTIDE SEQUENCE [LARGE SCALE GENOMIC DNA]</scope>
    <source>
        <strain evidence="2">FT324</strain>
    </source>
</reference>
<dbReference type="InterPro" id="IPR027266">
    <property type="entry name" value="TrmE/GcvT-like"/>
</dbReference>
<proteinExistence type="predicted"/>
<accession>A0ABT2NKP3</accession>
<gene>
    <name evidence="1" type="ORF">N5I32_08190</name>
</gene>
<evidence type="ECO:0000313" key="1">
    <source>
        <dbReference type="EMBL" id="MCT8329487.1"/>
    </source>
</evidence>
<keyword evidence="2" id="KW-1185">Reference proteome</keyword>
<sequence>MIRLIEKTPCEALLPVTCGALTLREIVGDRVTSVAPLKGQGAKLATALKKLGLGWPAPNTAIASATAAILWTGRDQAFLIGADPEGLDGLAALTDQSDGWARMRLEGPGAADVLARLVPLDLRGFAPGQAARSQLGHMMAILTAPEKGSFDIMVFRSMAETAVHEIHHAMKAVSARAAL</sequence>
<dbReference type="SUPFAM" id="SSF103025">
    <property type="entry name" value="Folate-binding domain"/>
    <property type="match status" value="1"/>
</dbReference>
<dbReference type="RefSeq" id="WP_261494907.1">
    <property type="nucleotide sequence ID" value="NZ_JAOCQF010000001.1"/>
</dbReference>
<dbReference type="Gene3D" id="3.30.1360.120">
    <property type="entry name" value="Probable tRNA modification gtpase trme, domain 1"/>
    <property type="match status" value="1"/>
</dbReference>
<protein>
    <submittedName>
        <fullName evidence="1">Sarcosine oxidase subunit gamma</fullName>
    </submittedName>
</protein>
<organism evidence="1 2">
    <name type="scientific">Albidovulum sediminis</name>
    <dbReference type="NCBI Taxonomy" id="3066345"/>
    <lineage>
        <taxon>Bacteria</taxon>
        <taxon>Pseudomonadati</taxon>
        <taxon>Pseudomonadota</taxon>
        <taxon>Alphaproteobacteria</taxon>
        <taxon>Rhodobacterales</taxon>
        <taxon>Paracoccaceae</taxon>
        <taxon>Albidovulum</taxon>
    </lineage>
</organism>
<evidence type="ECO:0000313" key="2">
    <source>
        <dbReference type="Proteomes" id="UP001205601"/>
    </source>
</evidence>
<dbReference type="EMBL" id="JAOCQF010000001">
    <property type="protein sequence ID" value="MCT8329487.1"/>
    <property type="molecule type" value="Genomic_DNA"/>
</dbReference>
<comment type="caution">
    <text evidence="1">The sequence shown here is derived from an EMBL/GenBank/DDBJ whole genome shotgun (WGS) entry which is preliminary data.</text>
</comment>